<feature type="region of interest" description="Disordered" evidence="1">
    <location>
        <begin position="1"/>
        <end position="80"/>
    </location>
</feature>
<evidence type="ECO:0000313" key="2">
    <source>
        <dbReference type="EMBL" id="KLU03873.1"/>
    </source>
</evidence>
<proteinExistence type="predicted"/>
<protein>
    <submittedName>
        <fullName evidence="2">Uncharacterized protein</fullName>
    </submittedName>
</protein>
<evidence type="ECO:0000256" key="1">
    <source>
        <dbReference type="SAM" id="MobiDB-lite"/>
    </source>
</evidence>
<evidence type="ECO:0000313" key="3">
    <source>
        <dbReference type="Proteomes" id="UP000036367"/>
    </source>
</evidence>
<name>A0A0J1BBG0_RHOIS</name>
<feature type="compositionally biased region" description="Basic and acidic residues" evidence="1">
    <location>
        <begin position="1"/>
        <end position="11"/>
    </location>
</feature>
<gene>
    <name evidence="2" type="ORF">RISK_004280</name>
</gene>
<dbReference type="AlphaFoldDB" id="A0A0J1BBG0"/>
<dbReference type="STRING" id="595434.RISK_004280"/>
<keyword evidence="3" id="KW-1185">Reference proteome</keyword>
<dbReference type="PATRIC" id="fig|595434.4.peg.4059"/>
<reference evidence="2" key="1">
    <citation type="submission" date="2015-05" db="EMBL/GenBank/DDBJ databases">
        <title>Permanent draft genome of Rhodopirellula islandicus K833.</title>
        <authorList>
            <person name="Kizina J."/>
            <person name="Richter M."/>
            <person name="Glockner F.O."/>
            <person name="Harder J."/>
        </authorList>
    </citation>
    <scope>NUCLEOTIDE SEQUENCE [LARGE SCALE GENOMIC DNA]</scope>
    <source>
        <strain evidence="2">K833</strain>
    </source>
</reference>
<accession>A0A0J1BBG0</accession>
<feature type="compositionally biased region" description="Basic and acidic residues" evidence="1">
    <location>
        <begin position="49"/>
        <end position="59"/>
    </location>
</feature>
<organism evidence="2 3">
    <name type="scientific">Rhodopirellula islandica</name>
    <dbReference type="NCBI Taxonomy" id="595434"/>
    <lineage>
        <taxon>Bacteria</taxon>
        <taxon>Pseudomonadati</taxon>
        <taxon>Planctomycetota</taxon>
        <taxon>Planctomycetia</taxon>
        <taxon>Pirellulales</taxon>
        <taxon>Pirellulaceae</taxon>
        <taxon>Rhodopirellula</taxon>
    </lineage>
</organism>
<comment type="caution">
    <text evidence="2">The sequence shown here is derived from an EMBL/GenBank/DDBJ whole genome shotgun (WGS) entry which is preliminary data.</text>
</comment>
<sequence>MLRSSRFETRTPSRSSSAYDGPVRGDLLGSAIGLGASAPSEGRQPHPGQTEHKTQEHKVPASFPETRARARAQSRQRRCS</sequence>
<feature type="compositionally biased region" description="Basic residues" evidence="1">
    <location>
        <begin position="69"/>
        <end position="80"/>
    </location>
</feature>
<dbReference type="Proteomes" id="UP000036367">
    <property type="component" value="Unassembled WGS sequence"/>
</dbReference>
<dbReference type="EMBL" id="LECT01000031">
    <property type="protein sequence ID" value="KLU03873.1"/>
    <property type="molecule type" value="Genomic_DNA"/>
</dbReference>